<sequence>MKEVIMASGADEGRSVIGTDLSIRFRSRHVRLPAERLAILLQKLCREVRGSVLGRLEEWQRLELEQELLRKLKSGASFMKADEDRGKCALPTSPVATKPSEVIPPRPPKRPSQKVKRKVLCNARENQGIFRRQTAGGEKFRAGIGFCNLRLQARPRSSIRDARKDLDCLVGLRDQVLLHHGPFEDRVRTALGSPETWSDNDATLASRRITLQVASSGLCRQVLLSPAYKLPQLDVALAAWRRLRDAQRTGLKPEKQRRRLPTELNESWKELRSAHEELWQQAGASKQQVHKVLERIEQLAESDVEAG</sequence>
<accession>A0ABP0P186</accession>
<comment type="caution">
    <text evidence="2">The sequence shown here is derived from an EMBL/GenBank/DDBJ whole genome shotgun (WGS) entry which is preliminary data.</text>
</comment>
<protein>
    <submittedName>
        <fullName evidence="2">Uncharacterized protein</fullName>
    </submittedName>
</protein>
<name>A0ABP0P186_9DINO</name>
<dbReference type="Proteomes" id="UP001642484">
    <property type="component" value="Unassembled WGS sequence"/>
</dbReference>
<gene>
    <name evidence="2" type="ORF">CCMP2556_LOCUS33670</name>
</gene>
<evidence type="ECO:0000313" key="3">
    <source>
        <dbReference type="Proteomes" id="UP001642484"/>
    </source>
</evidence>
<keyword evidence="3" id="KW-1185">Reference proteome</keyword>
<reference evidence="2 3" key="1">
    <citation type="submission" date="2024-02" db="EMBL/GenBank/DDBJ databases">
        <authorList>
            <person name="Chen Y."/>
            <person name="Shah S."/>
            <person name="Dougan E. K."/>
            <person name="Thang M."/>
            <person name="Chan C."/>
        </authorList>
    </citation>
    <scope>NUCLEOTIDE SEQUENCE [LARGE SCALE GENOMIC DNA]</scope>
</reference>
<feature type="region of interest" description="Disordered" evidence="1">
    <location>
        <begin position="87"/>
        <end position="116"/>
    </location>
</feature>
<organism evidence="2 3">
    <name type="scientific">Durusdinium trenchii</name>
    <dbReference type="NCBI Taxonomy" id="1381693"/>
    <lineage>
        <taxon>Eukaryota</taxon>
        <taxon>Sar</taxon>
        <taxon>Alveolata</taxon>
        <taxon>Dinophyceae</taxon>
        <taxon>Suessiales</taxon>
        <taxon>Symbiodiniaceae</taxon>
        <taxon>Durusdinium</taxon>
    </lineage>
</organism>
<evidence type="ECO:0000256" key="1">
    <source>
        <dbReference type="SAM" id="MobiDB-lite"/>
    </source>
</evidence>
<evidence type="ECO:0000313" key="2">
    <source>
        <dbReference type="EMBL" id="CAK9068544.1"/>
    </source>
</evidence>
<proteinExistence type="predicted"/>
<feature type="non-terminal residue" evidence="2">
    <location>
        <position position="307"/>
    </location>
</feature>
<dbReference type="EMBL" id="CAXAMN010022344">
    <property type="protein sequence ID" value="CAK9068544.1"/>
    <property type="molecule type" value="Genomic_DNA"/>
</dbReference>
<feature type="compositionally biased region" description="Basic residues" evidence="1">
    <location>
        <begin position="107"/>
        <end position="116"/>
    </location>
</feature>